<dbReference type="STRING" id="1029756.W911_02900"/>
<dbReference type="AlphaFoldDB" id="V5SG82"/>
<proteinExistence type="predicted"/>
<dbReference type="KEGG" id="hni:W911_02900"/>
<organism evidence="1 2">
    <name type="scientific">Hyphomicrobium nitrativorans NL23</name>
    <dbReference type="NCBI Taxonomy" id="1029756"/>
    <lineage>
        <taxon>Bacteria</taxon>
        <taxon>Pseudomonadati</taxon>
        <taxon>Pseudomonadota</taxon>
        <taxon>Alphaproteobacteria</taxon>
        <taxon>Hyphomicrobiales</taxon>
        <taxon>Hyphomicrobiaceae</taxon>
        <taxon>Hyphomicrobium</taxon>
    </lineage>
</organism>
<dbReference type="EMBL" id="CP006912">
    <property type="protein sequence ID" value="AHB49871.1"/>
    <property type="molecule type" value="Genomic_DNA"/>
</dbReference>
<reference evidence="1 2" key="1">
    <citation type="journal article" date="2014" name="Genome Announc.">
        <title>Complete Genome Sequence of Hyphomicrobium nitrativorans Strain NL23, a Denitrifying Bacterium Isolated from Biofilm of a Methanol-Fed Denitrification System Treating Seawater at the Montreal Biodome.</title>
        <authorList>
            <person name="Martineau C."/>
            <person name="Villeneuve C."/>
            <person name="Mauffrey F."/>
            <person name="Villemur R."/>
        </authorList>
    </citation>
    <scope>NUCLEOTIDE SEQUENCE [LARGE SCALE GENOMIC DNA]</scope>
    <source>
        <strain evidence="1">NL23</strain>
    </source>
</reference>
<accession>V5SG82</accession>
<sequence>MGTFSGAALRLLLAAWYLVLALNTEVFADRIGGSSLPSPTPALKGRIVEGEGATSVVVVSTAAGWSSNAGPTFFETPSSFVDRGVGYAQVMQTPLGAVDFNVTLADRRYFAFTDADERSGQANLALTRDWEGQQTLLAFAAGTSRDIEERLTMASLSLTHTWNGETVRPFVQAETAVLDFHDLPGEFEPFANQDDRDRISSRAQAGLRLTITEHLSVEVGGGVDTKRYLEKHDDFGVQRDSVSLFPLVGLAFATEMASLRAVYMPFRRVFEDDLFESTWTHGYAVDAEVKFSNALKAIASARHGFEETDFLIASAAYETVLVAGVMLTPAWGTLSLAVSETRRDYDGLHLLDIMRADRKREVALSGEVPLWDAVSLTGRVSYMDFESTLGEGGFFGEIATDVLTVSLGLTYVMAQ</sequence>
<dbReference type="HOGENOM" id="CLU_661860_0_0_5"/>
<evidence type="ECO:0000313" key="1">
    <source>
        <dbReference type="EMBL" id="AHB49871.1"/>
    </source>
</evidence>
<name>V5SG82_9HYPH</name>
<keyword evidence="2" id="KW-1185">Reference proteome</keyword>
<evidence type="ECO:0000313" key="2">
    <source>
        <dbReference type="Proteomes" id="UP000018542"/>
    </source>
</evidence>
<dbReference type="PATRIC" id="fig|1029756.8.peg.612"/>
<dbReference type="Proteomes" id="UP000018542">
    <property type="component" value="Chromosome"/>
</dbReference>
<gene>
    <name evidence="1" type="ORF">W911_02900</name>
</gene>
<protein>
    <submittedName>
        <fullName evidence="1">Uncharacterized protein</fullName>
    </submittedName>
</protein>